<proteinExistence type="predicted"/>
<name>A0AB74CHV9_ASPFL</name>
<feature type="region of interest" description="Disordered" evidence="1">
    <location>
        <begin position="1"/>
        <end position="33"/>
    </location>
</feature>
<feature type="region of interest" description="Disordered" evidence="1">
    <location>
        <begin position="95"/>
        <end position="114"/>
    </location>
</feature>
<accession>A0AB74CHV9</accession>
<dbReference type="EMBL" id="QQZZ01000035">
    <property type="protein sequence ID" value="RMZ46238.1"/>
    <property type="molecule type" value="Genomic_DNA"/>
</dbReference>
<dbReference type="AlphaFoldDB" id="A0AB74CHV9"/>
<organism evidence="2 3">
    <name type="scientific">Aspergillus flavus</name>
    <dbReference type="NCBI Taxonomy" id="5059"/>
    <lineage>
        <taxon>Eukaryota</taxon>
        <taxon>Fungi</taxon>
        <taxon>Dikarya</taxon>
        <taxon>Ascomycota</taxon>
        <taxon>Pezizomycotina</taxon>
        <taxon>Eurotiomycetes</taxon>
        <taxon>Eurotiomycetidae</taxon>
        <taxon>Eurotiales</taxon>
        <taxon>Aspergillaceae</taxon>
        <taxon>Aspergillus</taxon>
        <taxon>Aspergillus subgen. Circumdati</taxon>
    </lineage>
</organism>
<evidence type="ECO:0000313" key="3">
    <source>
        <dbReference type="Proteomes" id="UP000275480"/>
    </source>
</evidence>
<dbReference type="Proteomes" id="UP000275480">
    <property type="component" value="Unassembled WGS sequence"/>
</dbReference>
<protein>
    <submittedName>
        <fullName evidence="2">Uncharacterized protein</fullName>
    </submittedName>
</protein>
<feature type="region of interest" description="Disordered" evidence="1">
    <location>
        <begin position="130"/>
        <end position="159"/>
    </location>
</feature>
<gene>
    <name evidence="2" type="ORF">CA14_011798</name>
</gene>
<reference evidence="2 3" key="1">
    <citation type="submission" date="2018-07" db="EMBL/GenBank/DDBJ databases">
        <title>Identification of spontaneous genetic mutation associated with occurrence of a yellow conidial color mutant of Aspergillus flavus.</title>
        <authorList>
            <person name="Chang P.-K."/>
            <person name="Mack B.M."/>
            <person name="Scharfenstein L."/>
            <person name="Gilbert M.K."/>
        </authorList>
    </citation>
    <scope>NUCLEOTIDE SEQUENCE [LARGE SCALE GENOMIC DNA]</scope>
    <source>
        <strain evidence="2 3">CA14</strain>
    </source>
</reference>
<feature type="compositionally biased region" description="Polar residues" evidence="1">
    <location>
        <begin position="144"/>
        <end position="157"/>
    </location>
</feature>
<evidence type="ECO:0000256" key="1">
    <source>
        <dbReference type="SAM" id="MobiDB-lite"/>
    </source>
</evidence>
<comment type="caution">
    <text evidence="2">The sequence shown here is derived from an EMBL/GenBank/DDBJ whole genome shotgun (WGS) entry which is preliminary data.</text>
</comment>
<feature type="compositionally biased region" description="Low complexity" evidence="1">
    <location>
        <begin position="130"/>
        <end position="141"/>
    </location>
</feature>
<evidence type="ECO:0000313" key="2">
    <source>
        <dbReference type="EMBL" id="RMZ46238.1"/>
    </source>
</evidence>
<sequence length="302" mass="32854">MAIMADNNTHSYGWQSRPSHPLHPSSMAMDQQPFPQPQTLPPSTGYHVGYHTPQATTQGFYQPGIPAPQYLCSPHPGMLQSRQHPRSSSIPYSFPGSHIAGSPPTIAEHQFTSSPPSYLVNHQEYYYSQAPSLSSNPSSLAHRQAQTQNSKSASLASDRNRNVGITDATAVNSQRLAICSVIKGKSPAWLPKQNAPVVALFSHEQQLETFMSLKGNVKVEGGKHQASDDCARDGVNCPSNSSDLLLRQYCSARSTTLPFSKSVSDDCSETSSSLETLPGAKFGGMGKLEQRTNFQILLKIRI</sequence>
<feature type="compositionally biased region" description="Polar residues" evidence="1">
    <location>
        <begin position="1"/>
        <end position="18"/>
    </location>
</feature>